<keyword evidence="1" id="KW-0732">Signal</keyword>
<keyword evidence="3" id="KW-1185">Reference proteome</keyword>
<evidence type="ECO:0000313" key="3">
    <source>
        <dbReference type="Proteomes" id="UP000507470"/>
    </source>
</evidence>
<dbReference type="OrthoDB" id="9993594at2759"/>
<sequence length="237" mass="26597">MLPLCTVIILSITLGITCGETLTNSSTLNNTDLNVNAETFLGHSCSSAIECAENLQCMESLCQCSESEYWGNSRCSLRKSINDAFMEGGECRTTLYSARGVCQCVSSDYWTESTCSLKKHENSSCKSPLECKSTLQCRNYLCLLSRGLLEWTVLKKYHSQCHESVQCQDTLQCISGTCQCDVMEYWTQTAYVKSIVSLYFTNTSIHHYLFDYEFMVPTDFDSSINIRVPTNAVDGFV</sequence>
<evidence type="ECO:0000256" key="1">
    <source>
        <dbReference type="SAM" id="SignalP"/>
    </source>
</evidence>
<accession>A0A6J8F1K0</accession>
<name>A0A6J8F1K0_MYTCO</name>
<evidence type="ECO:0008006" key="4">
    <source>
        <dbReference type="Google" id="ProtNLM"/>
    </source>
</evidence>
<dbReference type="Proteomes" id="UP000507470">
    <property type="component" value="Unassembled WGS sequence"/>
</dbReference>
<proteinExistence type="predicted"/>
<evidence type="ECO:0000313" key="2">
    <source>
        <dbReference type="EMBL" id="CAC5426627.1"/>
    </source>
</evidence>
<reference evidence="2 3" key="1">
    <citation type="submission" date="2020-06" db="EMBL/GenBank/DDBJ databases">
        <authorList>
            <person name="Li R."/>
            <person name="Bekaert M."/>
        </authorList>
    </citation>
    <scope>NUCLEOTIDE SEQUENCE [LARGE SCALE GENOMIC DNA]</scope>
    <source>
        <strain evidence="3">wild</strain>
    </source>
</reference>
<protein>
    <recommendedName>
        <fullName evidence="4">EB domain-containing protein</fullName>
    </recommendedName>
</protein>
<feature type="chain" id="PRO_5026918068" description="EB domain-containing protein" evidence="1">
    <location>
        <begin position="20"/>
        <end position="237"/>
    </location>
</feature>
<gene>
    <name evidence="2" type="ORF">MCOR_58316</name>
</gene>
<organism evidence="2 3">
    <name type="scientific">Mytilus coruscus</name>
    <name type="common">Sea mussel</name>
    <dbReference type="NCBI Taxonomy" id="42192"/>
    <lineage>
        <taxon>Eukaryota</taxon>
        <taxon>Metazoa</taxon>
        <taxon>Spiralia</taxon>
        <taxon>Lophotrochozoa</taxon>
        <taxon>Mollusca</taxon>
        <taxon>Bivalvia</taxon>
        <taxon>Autobranchia</taxon>
        <taxon>Pteriomorphia</taxon>
        <taxon>Mytilida</taxon>
        <taxon>Mytiloidea</taxon>
        <taxon>Mytilidae</taxon>
        <taxon>Mytilinae</taxon>
        <taxon>Mytilus</taxon>
    </lineage>
</organism>
<dbReference type="EMBL" id="CACVKT020010438">
    <property type="protein sequence ID" value="CAC5426627.1"/>
    <property type="molecule type" value="Genomic_DNA"/>
</dbReference>
<feature type="signal peptide" evidence="1">
    <location>
        <begin position="1"/>
        <end position="19"/>
    </location>
</feature>
<dbReference type="AlphaFoldDB" id="A0A6J8F1K0"/>